<dbReference type="InterPro" id="IPR011990">
    <property type="entry name" value="TPR-like_helical_dom_sf"/>
</dbReference>
<protein>
    <submittedName>
        <fullName evidence="2">Uncharacterized protein</fullName>
    </submittedName>
</protein>
<gene>
    <name evidence="2" type="ORF">BPOR_0075g00230</name>
</gene>
<reference evidence="2 3" key="1">
    <citation type="submission" date="2017-12" db="EMBL/GenBank/DDBJ databases">
        <title>Comparative genomics of Botrytis spp.</title>
        <authorList>
            <person name="Valero-Jimenez C.A."/>
            <person name="Tapia P."/>
            <person name="Veloso J."/>
            <person name="Silva-Moreno E."/>
            <person name="Staats M."/>
            <person name="Valdes J.H."/>
            <person name="Van Kan J.A.L."/>
        </authorList>
    </citation>
    <scope>NUCLEOTIDE SEQUENCE [LARGE SCALE GENOMIC DNA]</scope>
    <source>
        <strain evidence="2 3">MUCL3349</strain>
    </source>
</reference>
<sequence>MVKIQADHTAIYIDENQTYPTVARELARRFDFYPTFDIPQDNYTFIESILIFDSVHSDLSYRDTNIPPKSVGPNCSLEERLPILNHVGEIASAHVESTISNVSEENDAMDLEQWPLSWYIDVPESPGLTRLLRILEIEASMPPLNIDEVVGKQEIISGNELRNNVEYHGKTSSQLSTLCSRARYDYIPTTMVRPLPVSEKRIPWSPLFELDIFPTPRNTSGACLQESQLGSEHPFHVRLSYLEAFLSYTKRQYGEAESIIQLVIQKVLNNHNLYRNHPMISDALQLLGLSIKHKKVDFTPRPKSYVDTTFTNLDMDYFQSMNDLIKALLGGHKVEEAHSLCIYIMEYAELALGKRHYWYNGYKVALGRILSKRGMALESIKNFYSALLGAHHRGLRSGICQNLGSALMNGRNFEEAIYMYRKSLSIDVQQQGWSNFAKLKKICGKLGYCYEVLSQLQDTLFLYENLLGKLKDALGDENPFIKEVKYWVSEVQERMVESSASSEDDGSNNTYSSREVQMGGVDDDLGYG</sequence>
<dbReference type="Gene3D" id="1.25.40.10">
    <property type="entry name" value="Tetratricopeptide repeat domain"/>
    <property type="match status" value="1"/>
</dbReference>
<dbReference type="Proteomes" id="UP000297280">
    <property type="component" value="Unassembled WGS sequence"/>
</dbReference>
<dbReference type="STRING" id="87229.A0A4Z1L0N5"/>
<dbReference type="AlphaFoldDB" id="A0A4Z1L0N5"/>
<accession>A0A4Z1L0N5</accession>
<organism evidence="2 3">
    <name type="scientific">Botrytis porri</name>
    <dbReference type="NCBI Taxonomy" id="87229"/>
    <lineage>
        <taxon>Eukaryota</taxon>
        <taxon>Fungi</taxon>
        <taxon>Dikarya</taxon>
        <taxon>Ascomycota</taxon>
        <taxon>Pezizomycotina</taxon>
        <taxon>Leotiomycetes</taxon>
        <taxon>Helotiales</taxon>
        <taxon>Sclerotiniaceae</taxon>
        <taxon>Botrytis</taxon>
    </lineage>
</organism>
<feature type="region of interest" description="Disordered" evidence="1">
    <location>
        <begin position="497"/>
        <end position="528"/>
    </location>
</feature>
<evidence type="ECO:0000313" key="2">
    <source>
        <dbReference type="EMBL" id="TGO90193.1"/>
    </source>
</evidence>
<comment type="caution">
    <text evidence="2">The sequence shown here is derived from an EMBL/GenBank/DDBJ whole genome shotgun (WGS) entry which is preliminary data.</text>
</comment>
<evidence type="ECO:0000256" key="1">
    <source>
        <dbReference type="SAM" id="MobiDB-lite"/>
    </source>
</evidence>
<name>A0A4Z1L0N5_9HELO</name>
<proteinExistence type="predicted"/>
<keyword evidence="3" id="KW-1185">Reference proteome</keyword>
<evidence type="ECO:0000313" key="3">
    <source>
        <dbReference type="Proteomes" id="UP000297280"/>
    </source>
</evidence>
<dbReference type="EMBL" id="PQXO01000075">
    <property type="protein sequence ID" value="TGO90193.1"/>
    <property type="molecule type" value="Genomic_DNA"/>
</dbReference>
<dbReference type="SUPFAM" id="SSF48452">
    <property type="entry name" value="TPR-like"/>
    <property type="match status" value="1"/>
</dbReference>